<feature type="transmembrane region" description="Helical" evidence="1">
    <location>
        <begin position="51"/>
        <end position="71"/>
    </location>
</feature>
<dbReference type="AlphaFoldDB" id="A0A8H5B6V4"/>
<evidence type="ECO:0000313" key="3">
    <source>
        <dbReference type="Proteomes" id="UP000567179"/>
    </source>
</evidence>
<feature type="transmembrane region" description="Helical" evidence="1">
    <location>
        <begin position="219"/>
        <end position="244"/>
    </location>
</feature>
<dbReference type="OrthoDB" id="3245627at2759"/>
<feature type="transmembrane region" description="Helical" evidence="1">
    <location>
        <begin position="178"/>
        <end position="199"/>
    </location>
</feature>
<feature type="transmembrane region" description="Helical" evidence="1">
    <location>
        <begin position="107"/>
        <end position="128"/>
    </location>
</feature>
<keyword evidence="1" id="KW-0472">Membrane</keyword>
<dbReference type="EMBL" id="JAACJJ010000042">
    <property type="protein sequence ID" value="KAF5316792.1"/>
    <property type="molecule type" value="Genomic_DNA"/>
</dbReference>
<keyword evidence="3" id="KW-1185">Reference proteome</keyword>
<organism evidence="2 3">
    <name type="scientific">Psilocybe cf. subviscida</name>
    <dbReference type="NCBI Taxonomy" id="2480587"/>
    <lineage>
        <taxon>Eukaryota</taxon>
        <taxon>Fungi</taxon>
        <taxon>Dikarya</taxon>
        <taxon>Basidiomycota</taxon>
        <taxon>Agaricomycotina</taxon>
        <taxon>Agaricomycetes</taxon>
        <taxon>Agaricomycetidae</taxon>
        <taxon>Agaricales</taxon>
        <taxon>Agaricineae</taxon>
        <taxon>Strophariaceae</taxon>
        <taxon>Psilocybe</taxon>
    </lineage>
</organism>
<evidence type="ECO:0000256" key="1">
    <source>
        <dbReference type="SAM" id="Phobius"/>
    </source>
</evidence>
<gene>
    <name evidence="2" type="ORF">D9619_006864</name>
</gene>
<comment type="caution">
    <text evidence="2">The sequence shown here is derived from an EMBL/GenBank/DDBJ whole genome shotgun (WGS) entry which is preliminary data.</text>
</comment>
<evidence type="ECO:0000313" key="2">
    <source>
        <dbReference type="EMBL" id="KAF5316792.1"/>
    </source>
</evidence>
<keyword evidence="1" id="KW-1133">Transmembrane helix</keyword>
<accession>A0A8H5B6V4</accession>
<sequence>MSSTKGTSDEPFVLTGSFLSMFTYGVGALTFFMCIKALAKITKPDRGFPKSFLITYATFIFLLATVYTWFFTRNIIVAFALHGNTPGGPMAFMIATYSSKKGLTGKLTAMMSGYSANALLLYRCLIIYRAALRNVAWTLILPGALFLGEIIAGIMLIVELVFGRGSTLFKSVTYGLAYFSLSAATNVSITLAIAIPLLLRRRKMMREFGSGYDRPTKPYIAISTILIESSALVALFTSLWIGFYGAKSPAAHLFVSVVVQIQVIGPLLVIHRVSTRQKWSEPLPHWDSRSSSDSHLSYFIECEPQAEAPPANNHMSIASPATLLPYLYS</sequence>
<feature type="transmembrane region" description="Helical" evidence="1">
    <location>
        <begin position="12"/>
        <end position="39"/>
    </location>
</feature>
<keyword evidence="1" id="KW-0812">Transmembrane</keyword>
<name>A0A8H5B6V4_9AGAR</name>
<reference evidence="2 3" key="1">
    <citation type="journal article" date="2020" name="ISME J.">
        <title>Uncovering the hidden diversity of litter-decomposition mechanisms in mushroom-forming fungi.</title>
        <authorList>
            <person name="Floudas D."/>
            <person name="Bentzer J."/>
            <person name="Ahren D."/>
            <person name="Johansson T."/>
            <person name="Persson P."/>
            <person name="Tunlid A."/>
        </authorList>
    </citation>
    <scope>NUCLEOTIDE SEQUENCE [LARGE SCALE GENOMIC DNA]</scope>
    <source>
        <strain evidence="2 3">CBS 101986</strain>
    </source>
</reference>
<proteinExistence type="predicted"/>
<feature type="transmembrane region" description="Helical" evidence="1">
    <location>
        <begin position="250"/>
        <end position="270"/>
    </location>
</feature>
<feature type="transmembrane region" description="Helical" evidence="1">
    <location>
        <begin position="135"/>
        <end position="158"/>
    </location>
</feature>
<dbReference type="Proteomes" id="UP000567179">
    <property type="component" value="Unassembled WGS sequence"/>
</dbReference>
<protein>
    <submittedName>
        <fullName evidence="2">Uncharacterized protein</fullName>
    </submittedName>
</protein>